<evidence type="ECO:0000256" key="2">
    <source>
        <dbReference type="PIRSR" id="PIRSR640198-2"/>
    </source>
</evidence>
<keyword evidence="6" id="KW-1185">Reference proteome</keyword>
<dbReference type="EMBL" id="WEGK01000002">
    <property type="protein sequence ID" value="MQY17789.1"/>
    <property type="molecule type" value="Genomic_DNA"/>
</dbReference>
<dbReference type="Gene3D" id="1.10.3290.10">
    <property type="entry name" value="Fido-like domain"/>
    <property type="match status" value="1"/>
</dbReference>
<feature type="binding site" evidence="2">
    <location>
        <begin position="288"/>
        <end position="295"/>
    </location>
    <ligand>
        <name>ATP</name>
        <dbReference type="ChEBI" id="CHEBI:30616"/>
    </ligand>
</feature>
<dbReference type="GO" id="GO:0005524">
    <property type="term" value="F:ATP binding"/>
    <property type="evidence" value="ECO:0007669"/>
    <property type="project" value="UniProtKB-KW"/>
</dbReference>
<dbReference type="Proteomes" id="UP000438448">
    <property type="component" value="Unassembled WGS sequence"/>
</dbReference>
<proteinExistence type="predicted"/>
<keyword evidence="2" id="KW-0067">ATP-binding</keyword>
<feature type="active site" evidence="1">
    <location>
        <position position="284"/>
    </location>
</feature>
<evidence type="ECO:0000313" key="5">
    <source>
        <dbReference type="EMBL" id="MQY17789.1"/>
    </source>
</evidence>
<keyword evidence="2" id="KW-0547">Nucleotide-binding</keyword>
<comment type="caution">
    <text evidence="5">The sequence shown here is derived from an EMBL/GenBank/DDBJ whole genome shotgun (WGS) entry which is preliminary data.</text>
</comment>
<evidence type="ECO:0000313" key="6">
    <source>
        <dbReference type="Proteomes" id="UP000438448"/>
    </source>
</evidence>
<keyword evidence="5" id="KW-0548">Nucleotidyltransferase</keyword>
<dbReference type="InterPro" id="IPR040198">
    <property type="entry name" value="Fido_containing"/>
</dbReference>
<reference evidence="5 6" key="1">
    <citation type="submission" date="2019-10" db="EMBL/GenBank/DDBJ databases">
        <title>Nocardia macrotermitis sp. nov. and Nocardia aurantia sp. nov., isolated from the gut of fungus growing-termite Macrotermes natalensis.</title>
        <authorList>
            <person name="Benndorf R."/>
            <person name="Schwitalla J."/>
            <person name="Martin K."/>
            <person name="De Beer W."/>
            <person name="Kaster A.-K."/>
            <person name="Vollmers J."/>
            <person name="Poulsen M."/>
            <person name="Beemelmanns C."/>
        </authorList>
    </citation>
    <scope>NUCLEOTIDE SEQUENCE [LARGE SCALE GENOMIC DNA]</scope>
    <source>
        <strain evidence="5 6">RB20</strain>
    </source>
</reference>
<dbReference type="Pfam" id="PF02661">
    <property type="entry name" value="Fic"/>
    <property type="match status" value="1"/>
</dbReference>
<evidence type="ECO:0000256" key="1">
    <source>
        <dbReference type="PIRSR" id="PIRSR640198-1"/>
    </source>
</evidence>
<dbReference type="InterPro" id="IPR025758">
    <property type="entry name" value="Fic/DOC_N"/>
</dbReference>
<dbReference type="PROSITE" id="PS51459">
    <property type="entry name" value="FIDO"/>
    <property type="match status" value="1"/>
</dbReference>
<feature type="region of interest" description="Disordered" evidence="3">
    <location>
        <begin position="1"/>
        <end position="20"/>
    </location>
</feature>
<dbReference type="InterPro" id="IPR003812">
    <property type="entry name" value="Fido"/>
</dbReference>
<dbReference type="PANTHER" id="PTHR13504">
    <property type="entry name" value="FIDO DOMAIN-CONTAINING PROTEIN DDB_G0283145"/>
    <property type="match status" value="1"/>
</dbReference>
<dbReference type="EC" id="2.7.7.-" evidence="5"/>
<feature type="binding site" evidence="2">
    <location>
        <begin position="326"/>
        <end position="327"/>
    </location>
    <ligand>
        <name>ATP</name>
        <dbReference type="ChEBI" id="CHEBI:30616"/>
    </ligand>
</feature>
<dbReference type="InterPro" id="IPR036597">
    <property type="entry name" value="Fido-like_dom_sf"/>
</dbReference>
<accession>A0A7K0CWB4</accession>
<evidence type="ECO:0000259" key="4">
    <source>
        <dbReference type="PROSITE" id="PS51459"/>
    </source>
</evidence>
<dbReference type="Pfam" id="PF13784">
    <property type="entry name" value="Fic_N"/>
    <property type="match status" value="1"/>
</dbReference>
<name>A0A7K0CWB4_9NOCA</name>
<dbReference type="SUPFAM" id="SSF140931">
    <property type="entry name" value="Fic-like"/>
    <property type="match status" value="1"/>
</dbReference>
<organism evidence="5 6">
    <name type="scientific">Nocardia macrotermitis</name>
    <dbReference type="NCBI Taxonomy" id="2585198"/>
    <lineage>
        <taxon>Bacteria</taxon>
        <taxon>Bacillati</taxon>
        <taxon>Actinomycetota</taxon>
        <taxon>Actinomycetes</taxon>
        <taxon>Mycobacteriales</taxon>
        <taxon>Nocardiaceae</taxon>
        <taxon>Nocardia</taxon>
    </lineage>
</organism>
<keyword evidence="5" id="KW-0808">Transferase</keyword>
<sequence>MRRHTVRGRSRSAPPGTPIAHRSVAFRGENRPEKKHKWHFAFLVGLERKQKWAYAFFVHPEKFADNPTGFLVPIAGTDQRWGAWSHVAFVPDPLPSETPELSAATFNVVANARAALAALDASARQLPNPALLRQPTLRQEAQSTSALEGTYAPLEEVLGVDADERPADAAMREVFNYVIAAEHAFDWIEDGRPLTIGMLESMQGILVDGTSADTRQAGRIRTSQVVIGSHRGAQVRDARFIPPPPGIDFEGRVRDCIDWVMQPNDAIDPLVRAGMAHYQFETLHPFNDGNGRIGRLLIVLQLHLSGVLSEPTLTVSPWFEARRAEYYDRLLAVSTNGDWDGWIRFFATGVGAAANATGRQLTDLIRMQHELKARVRTAGLRAENAVRLVDYALAQPIFTVRNVSQHLAVTMPRARTLVSQLVDADVLRQYDDSTYGRRFSAPDILAILLR</sequence>
<gene>
    <name evidence="5" type="primary">fic</name>
    <name evidence="5" type="ORF">NRB20_08550</name>
</gene>
<evidence type="ECO:0000256" key="3">
    <source>
        <dbReference type="SAM" id="MobiDB-lite"/>
    </source>
</evidence>
<dbReference type="GO" id="GO:0016779">
    <property type="term" value="F:nucleotidyltransferase activity"/>
    <property type="evidence" value="ECO:0007669"/>
    <property type="project" value="UniProtKB-KW"/>
</dbReference>
<dbReference type="PANTHER" id="PTHR13504:SF38">
    <property type="entry name" value="FIDO DOMAIN-CONTAINING PROTEIN"/>
    <property type="match status" value="1"/>
</dbReference>
<feature type="domain" description="Fido" evidence="4">
    <location>
        <begin position="194"/>
        <end position="348"/>
    </location>
</feature>
<dbReference type="AlphaFoldDB" id="A0A7K0CWB4"/>
<feature type="compositionally biased region" description="Basic residues" evidence="3">
    <location>
        <begin position="1"/>
        <end position="10"/>
    </location>
</feature>
<protein>
    <submittedName>
        <fullName evidence="5">Adenosine monophosphate-protein transferase SoFic</fullName>
        <ecNumber evidence="5">2.7.7.-</ecNumber>
    </submittedName>
</protein>
<dbReference type="OrthoDB" id="9813719at2"/>